<evidence type="ECO:0000313" key="2">
    <source>
        <dbReference type="EMBL" id="KWX26189.1"/>
    </source>
</evidence>
<name>A0A132PV01_9MYCO</name>
<accession>A0A132PV01</accession>
<keyword evidence="1" id="KW-0472">Membrane</keyword>
<feature type="transmembrane region" description="Helical" evidence="1">
    <location>
        <begin position="97"/>
        <end position="123"/>
    </location>
</feature>
<dbReference type="AlphaFoldDB" id="A0A132PV01"/>
<dbReference type="Proteomes" id="UP000070612">
    <property type="component" value="Unassembled WGS sequence"/>
</dbReference>
<sequence>MNVAFAALGGAIGAGIALVWFARGQSLFFVVASTSLVCALIGGFTAAVPRATGGLAVLIGYGFLVTLATPLAVLVPLPTLQDSAEVRTLIRRTTVSLTAITVFGATFALAGNLMVQAVLHVFIRAVYG</sequence>
<dbReference type="EMBL" id="LGTW01000001">
    <property type="protein sequence ID" value="KWX26189.1"/>
    <property type="molecule type" value="Genomic_DNA"/>
</dbReference>
<protein>
    <submittedName>
        <fullName evidence="2">Uncharacterized protein</fullName>
    </submittedName>
</protein>
<gene>
    <name evidence="2" type="ORF">AFM11_02890</name>
</gene>
<proteinExistence type="predicted"/>
<keyword evidence="1" id="KW-0812">Transmembrane</keyword>
<keyword evidence="1" id="KW-1133">Transmembrane helix</keyword>
<keyword evidence="3" id="KW-1185">Reference proteome</keyword>
<feature type="transmembrane region" description="Helical" evidence="1">
    <location>
        <begin position="55"/>
        <end position="77"/>
    </location>
</feature>
<evidence type="ECO:0000313" key="3">
    <source>
        <dbReference type="Proteomes" id="UP000070612"/>
    </source>
</evidence>
<dbReference type="PATRIC" id="fig|59750.3.peg.595"/>
<feature type="transmembrane region" description="Helical" evidence="1">
    <location>
        <begin position="27"/>
        <end position="48"/>
    </location>
</feature>
<comment type="caution">
    <text evidence="2">The sequence shown here is derived from an EMBL/GenBank/DDBJ whole genome shotgun (WGS) entry which is preliminary data.</text>
</comment>
<organism evidence="2 3">
    <name type="scientific">Mycolicibacterium wolinskyi</name>
    <dbReference type="NCBI Taxonomy" id="59750"/>
    <lineage>
        <taxon>Bacteria</taxon>
        <taxon>Bacillati</taxon>
        <taxon>Actinomycetota</taxon>
        <taxon>Actinomycetes</taxon>
        <taxon>Mycobacteriales</taxon>
        <taxon>Mycobacteriaceae</taxon>
        <taxon>Mycolicibacterium</taxon>
    </lineage>
</organism>
<evidence type="ECO:0000256" key="1">
    <source>
        <dbReference type="SAM" id="Phobius"/>
    </source>
</evidence>
<dbReference type="RefSeq" id="WP_067843501.1">
    <property type="nucleotide sequence ID" value="NZ_LGTW01000001.1"/>
</dbReference>
<reference evidence="2 3" key="1">
    <citation type="submission" date="2015-07" db="EMBL/GenBank/DDBJ databases">
        <title>A draft genome sequence of Mycobacterium wolinskyi.</title>
        <authorList>
            <person name="de Man T.J."/>
            <person name="Perry K.A."/>
            <person name="Coulliette A.D."/>
            <person name="Jensen B."/>
            <person name="Toney N.C."/>
            <person name="Limbago B.M."/>
            <person name="Noble-Wang J."/>
        </authorList>
    </citation>
    <scope>NUCLEOTIDE SEQUENCE [LARGE SCALE GENOMIC DNA]</scope>
    <source>
        <strain evidence="2 3">CDC_01</strain>
    </source>
</reference>
<dbReference type="STRING" id="59750.AWC31_35670"/>